<evidence type="ECO:0000256" key="14">
    <source>
        <dbReference type="PIRSR" id="PIRSR004930-1"/>
    </source>
</evidence>
<dbReference type="InterPro" id="IPR017945">
    <property type="entry name" value="DHBP_synth_RibB-like_a/b_dom"/>
</dbReference>
<protein>
    <recommendedName>
        <fullName evidence="4 13">Threonylcarbamoyl-AMP synthase</fullName>
        <shortName evidence="13">TC-AMP synthase</shortName>
        <ecNumber evidence="3 13">2.7.7.87</ecNumber>
    </recommendedName>
    <alternativeName>
        <fullName evidence="11 13">L-threonylcarbamoyladenylate synthase</fullName>
    </alternativeName>
</protein>
<dbReference type="Pfam" id="PF03481">
    <property type="entry name" value="Sua5_C"/>
    <property type="match status" value="1"/>
</dbReference>
<dbReference type="EC" id="2.7.7.87" evidence="3 13"/>
<keyword evidence="9 13" id="KW-0547">Nucleotide-binding</keyword>
<keyword evidence="5 13" id="KW-0963">Cytoplasm</keyword>
<keyword evidence="17" id="KW-1185">Reference proteome</keyword>
<dbReference type="Pfam" id="PF01300">
    <property type="entry name" value="Sua5_yciO_yrdC"/>
    <property type="match status" value="1"/>
</dbReference>
<evidence type="ECO:0000256" key="6">
    <source>
        <dbReference type="ARBA" id="ARBA00022679"/>
    </source>
</evidence>
<evidence type="ECO:0000256" key="7">
    <source>
        <dbReference type="ARBA" id="ARBA00022694"/>
    </source>
</evidence>
<evidence type="ECO:0000256" key="2">
    <source>
        <dbReference type="ARBA" id="ARBA00007663"/>
    </source>
</evidence>
<evidence type="ECO:0000256" key="1">
    <source>
        <dbReference type="ARBA" id="ARBA00004496"/>
    </source>
</evidence>
<feature type="binding site" evidence="14">
    <location>
        <position position="31"/>
    </location>
    <ligand>
        <name>L-threonine</name>
        <dbReference type="ChEBI" id="CHEBI:57926"/>
    </ligand>
</feature>
<gene>
    <name evidence="16" type="ORF">Amme_054_021</name>
</gene>
<name>A0A023D598_ACIMT</name>
<dbReference type="Gene3D" id="3.40.50.11030">
    <property type="entry name" value="Threonylcarbamoyl-AMP synthase, C-terminal domain"/>
    <property type="match status" value="1"/>
</dbReference>
<feature type="binding site" evidence="14">
    <location>
        <position position="178"/>
    </location>
    <ligand>
        <name>L-threonine</name>
        <dbReference type="ChEBI" id="CHEBI:57926"/>
    </ligand>
</feature>
<evidence type="ECO:0000256" key="4">
    <source>
        <dbReference type="ARBA" id="ARBA00015492"/>
    </source>
</evidence>
<feature type="binding site" evidence="14">
    <location>
        <position position="229"/>
    </location>
    <ligand>
        <name>ATP</name>
        <dbReference type="ChEBI" id="CHEBI:30616"/>
    </ligand>
</feature>
<dbReference type="GO" id="GO:0005737">
    <property type="term" value="C:cytoplasm"/>
    <property type="evidence" value="ECO:0007669"/>
    <property type="project" value="UniProtKB-SubCell"/>
</dbReference>
<dbReference type="OrthoDB" id="9814580at2"/>
<dbReference type="RefSeq" id="WP_042058802.1">
    <property type="nucleotide sequence ID" value="NZ_BAND01000054.1"/>
</dbReference>
<dbReference type="InterPro" id="IPR038385">
    <property type="entry name" value="Sua5/YwlC_C"/>
</dbReference>
<keyword evidence="6 13" id="KW-0808">Transferase</keyword>
<feature type="binding site" evidence="14">
    <location>
        <position position="63"/>
    </location>
    <ligand>
        <name>ATP</name>
        <dbReference type="ChEBI" id="CHEBI:30616"/>
    </ligand>
</feature>
<comment type="catalytic activity">
    <reaction evidence="12 13">
        <text>L-threonine + hydrogencarbonate + ATP = L-threonylcarbamoyladenylate + diphosphate + H2O</text>
        <dbReference type="Rhea" id="RHEA:36407"/>
        <dbReference type="ChEBI" id="CHEBI:15377"/>
        <dbReference type="ChEBI" id="CHEBI:17544"/>
        <dbReference type="ChEBI" id="CHEBI:30616"/>
        <dbReference type="ChEBI" id="CHEBI:33019"/>
        <dbReference type="ChEBI" id="CHEBI:57926"/>
        <dbReference type="ChEBI" id="CHEBI:73682"/>
        <dbReference type="EC" id="2.7.7.87"/>
    </reaction>
</comment>
<dbReference type="AlphaFoldDB" id="A0A023D598"/>
<dbReference type="GO" id="GO:0008033">
    <property type="term" value="P:tRNA processing"/>
    <property type="evidence" value="ECO:0007669"/>
    <property type="project" value="UniProtKB-KW"/>
</dbReference>
<feature type="binding site" evidence="14">
    <location>
        <position position="148"/>
    </location>
    <ligand>
        <name>ATP</name>
        <dbReference type="ChEBI" id="CHEBI:30616"/>
    </ligand>
</feature>
<evidence type="ECO:0000313" key="16">
    <source>
        <dbReference type="EMBL" id="GAJ29219.1"/>
    </source>
</evidence>
<dbReference type="InterPro" id="IPR050156">
    <property type="entry name" value="TC-AMP_synthase_SUA5"/>
</dbReference>
<comment type="function">
    <text evidence="13">Required for the formation of a threonylcarbamoyl group on adenosine at position 37 (t(6)A37) in tRNAs that read codons beginning with adenine.</text>
</comment>
<dbReference type="GO" id="GO:0005524">
    <property type="term" value="F:ATP binding"/>
    <property type="evidence" value="ECO:0007669"/>
    <property type="project" value="UniProtKB-UniRule"/>
</dbReference>
<comment type="similarity">
    <text evidence="2 13">Belongs to the SUA5 family.</text>
</comment>
<proteinExistence type="inferred from homology"/>
<comment type="subcellular location">
    <subcellularLocation>
        <location evidence="1 13">Cytoplasm</location>
    </subcellularLocation>
</comment>
<evidence type="ECO:0000313" key="17">
    <source>
        <dbReference type="Proteomes" id="UP000019760"/>
    </source>
</evidence>
<sequence>MTELLKADAAGIARAATLLRTGHLVAFGTETVYGLGADATSDAAVARIYAAKNRPRFNPLINHVASAEAAFRQGEENALARLLAQAFWPGPLTLVLPRRADATVCDLAAAGLPTLALRVPRGETVQAMLSQLDIPVAAPSANPSGSVSPSDAFHVLRGLGGRIDAVLDSGPCPVGVESTVLDLSRGAPILLRPGGVTLEQLTAVCGPVRHADDHGSKRPISPGLMASHYAPDLPVRLNAAAVHPDEALLAFGPPLPGAGLTWSLSDRGDLEEAAARLFAGLRFLDSEGRRRGLRGIAAMTMPRHGLGLAILDRLRRAAAPRPVSLPDDADDDDLASIG</sequence>
<evidence type="ECO:0000256" key="9">
    <source>
        <dbReference type="ARBA" id="ARBA00022741"/>
    </source>
</evidence>
<dbReference type="PIRSF" id="PIRSF004930">
    <property type="entry name" value="Tln_factor_SUA5"/>
    <property type="match status" value="1"/>
</dbReference>
<dbReference type="EMBL" id="BAND01000054">
    <property type="protein sequence ID" value="GAJ29219.1"/>
    <property type="molecule type" value="Genomic_DNA"/>
</dbReference>
<dbReference type="Gene3D" id="3.90.870.10">
    <property type="entry name" value="DHBP synthase"/>
    <property type="match status" value="1"/>
</dbReference>
<dbReference type="GO" id="GO:0006450">
    <property type="term" value="P:regulation of translational fidelity"/>
    <property type="evidence" value="ECO:0007669"/>
    <property type="project" value="TreeGrafter"/>
</dbReference>
<dbReference type="InterPro" id="IPR006070">
    <property type="entry name" value="Sua5-like_dom"/>
</dbReference>
<feature type="binding site" evidence="14">
    <location>
        <position position="58"/>
    </location>
    <ligand>
        <name>ATP</name>
        <dbReference type="ChEBI" id="CHEBI:30616"/>
    </ligand>
</feature>
<dbReference type="InterPro" id="IPR005145">
    <property type="entry name" value="Sua5_C"/>
</dbReference>
<feature type="binding site" evidence="14">
    <location>
        <position position="140"/>
    </location>
    <ligand>
        <name>ATP</name>
        <dbReference type="ChEBI" id="CHEBI:30616"/>
    </ligand>
</feature>
<keyword evidence="10 13" id="KW-0067">ATP-binding</keyword>
<dbReference type="GO" id="GO:0000049">
    <property type="term" value="F:tRNA binding"/>
    <property type="evidence" value="ECO:0007669"/>
    <property type="project" value="TreeGrafter"/>
</dbReference>
<evidence type="ECO:0000256" key="3">
    <source>
        <dbReference type="ARBA" id="ARBA00012584"/>
    </source>
</evidence>
<dbReference type="PANTHER" id="PTHR17490:SF16">
    <property type="entry name" value="THREONYLCARBAMOYL-AMP SYNTHASE"/>
    <property type="match status" value="1"/>
</dbReference>
<dbReference type="GO" id="GO:0061710">
    <property type="term" value="F:L-threonylcarbamoyladenylate synthase"/>
    <property type="evidence" value="ECO:0007669"/>
    <property type="project" value="UniProtKB-EC"/>
</dbReference>
<evidence type="ECO:0000256" key="10">
    <source>
        <dbReference type="ARBA" id="ARBA00022840"/>
    </source>
</evidence>
<feature type="domain" description="YrdC-like" evidence="15">
    <location>
        <begin position="9"/>
        <end position="196"/>
    </location>
</feature>
<dbReference type="NCBIfam" id="TIGR00057">
    <property type="entry name" value="L-threonylcarbamoyladenylate synthase"/>
    <property type="match status" value="1"/>
</dbReference>
<evidence type="ECO:0000256" key="12">
    <source>
        <dbReference type="ARBA" id="ARBA00048366"/>
    </source>
</evidence>
<evidence type="ECO:0000259" key="15">
    <source>
        <dbReference type="PROSITE" id="PS51163"/>
    </source>
</evidence>
<dbReference type="SUPFAM" id="SSF55821">
    <property type="entry name" value="YrdC/RibB"/>
    <property type="match status" value="1"/>
</dbReference>
<feature type="binding site" evidence="14">
    <location>
        <position position="138"/>
    </location>
    <ligand>
        <name>L-threonine</name>
        <dbReference type="ChEBI" id="CHEBI:57926"/>
    </ligand>
</feature>
<evidence type="ECO:0000256" key="13">
    <source>
        <dbReference type="PIRNR" id="PIRNR004930"/>
    </source>
</evidence>
<organism evidence="16 17">
    <name type="scientific">Acidomonas methanolica NBRC 104435</name>
    <dbReference type="NCBI Taxonomy" id="1231351"/>
    <lineage>
        <taxon>Bacteria</taxon>
        <taxon>Pseudomonadati</taxon>
        <taxon>Pseudomonadota</taxon>
        <taxon>Alphaproteobacteria</taxon>
        <taxon>Acetobacterales</taxon>
        <taxon>Acetobacteraceae</taxon>
        <taxon>Acidomonas</taxon>
    </lineage>
</organism>
<evidence type="ECO:0000256" key="5">
    <source>
        <dbReference type="ARBA" id="ARBA00022490"/>
    </source>
</evidence>
<feature type="binding site" evidence="14">
    <location>
        <position position="54"/>
    </location>
    <ligand>
        <name>ATP</name>
        <dbReference type="ChEBI" id="CHEBI:30616"/>
    </ligand>
</feature>
<keyword evidence="8 13" id="KW-0548">Nucleotidyltransferase</keyword>
<dbReference type="Proteomes" id="UP000019760">
    <property type="component" value="Unassembled WGS sequence"/>
</dbReference>
<dbReference type="InterPro" id="IPR010923">
    <property type="entry name" value="T(6)A37_SUA5"/>
</dbReference>
<comment type="caution">
    <text evidence="16">The sequence shown here is derived from an EMBL/GenBank/DDBJ whole genome shotgun (WGS) entry which is preliminary data.</text>
</comment>
<dbReference type="PANTHER" id="PTHR17490">
    <property type="entry name" value="SUA5"/>
    <property type="match status" value="1"/>
</dbReference>
<feature type="binding site" evidence="14">
    <location>
        <position position="114"/>
    </location>
    <ligand>
        <name>ATP</name>
        <dbReference type="ChEBI" id="CHEBI:30616"/>
    </ligand>
</feature>
<feature type="binding site" evidence="14">
    <location>
        <position position="118"/>
    </location>
    <ligand>
        <name>ATP</name>
        <dbReference type="ChEBI" id="CHEBI:30616"/>
    </ligand>
</feature>
<dbReference type="GO" id="GO:0003725">
    <property type="term" value="F:double-stranded RNA binding"/>
    <property type="evidence" value="ECO:0007669"/>
    <property type="project" value="UniProtKB-UniRule"/>
</dbReference>
<evidence type="ECO:0000256" key="11">
    <source>
        <dbReference type="ARBA" id="ARBA00029774"/>
    </source>
</evidence>
<accession>A0A023D598</accession>
<dbReference type="PROSITE" id="PS51163">
    <property type="entry name" value="YRDC"/>
    <property type="match status" value="1"/>
</dbReference>
<evidence type="ECO:0000256" key="8">
    <source>
        <dbReference type="ARBA" id="ARBA00022695"/>
    </source>
</evidence>
<reference evidence="16 17" key="2">
    <citation type="journal article" date="2014" name="FEMS Microbiol. Lett.">
        <title>Draft genomic DNA sequence of the facultatively methylotrophic bacterium Acidomonas methanolica type strain MB58.</title>
        <authorList>
            <person name="Higashiura N."/>
            <person name="Hadano H."/>
            <person name="Hirakawa H."/>
            <person name="Matsutani M."/>
            <person name="Takabe S."/>
            <person name="Matsushita K."/>
            <person name="Azuma Y."/>
        </authorList>
    </citation>
    <scope>NUCLEOTIDE SEQUENCE [LARGE SCALE GENOMIC DNA]</scope>
    <source>
        <strain evidence="16 17">MB58</strain>
    </source>
</reference>
<feature type="binding site" evidence="14">
    <location>
        <position position="192"/>
    </location>
    <ligand>
        <name>ATP</name>
        <dbReference type="ChEBI" id="CHEBI:30616"/>
    </ligand>
</feature>
<reference evidence="17" key="1">
    <citation type="journal article" date="2014" name="FEMS Microbiol. Lett.">
        <title>Draft Genomic DNA Sequence of the Facultatively Methylotrophic Bacterium Acidomonas methanolica type strain MB58.</title>
        <authorList>
            <person name="Higashiura N."/>
            <person name="Hadano H."/>
            <person name="Hirakawa H."/>
            <person name="Matsutani M."/>
            <person name="Takabe S."/>
            <person name="Matsushita K."/>
            <person name="Azuma Y."/>
        </authorList>
    </citation>
    <scope>NUCLEOTIDE SEQUENCE [LARGE SCALE GENOMIC DNA]</scope>
    <source>
        <strain evidence="17">MB58</strain>
    </source>
</reference>
<keyword evidence="7 13" id="KW-0819">tRNA processing</keyword>